<evidence type="ECO:0000313" key="1">
    <source>
        <dbReference type="EMBL" id="KAI4342045.1"/>
    </source>
</evidence>
<accession>A0ACB9P0C5</accession>
<evidence type="ECO:0000313" key="2">
    <source>
        <dbReference type="Proteomes" id="UP001057402"/>
    </source>
</evidence>
<organism evidence="1 2">
    <name type="scientific">Melastoma candidum</name>
    <dbReference type="NCBI Taxonomy" id="119954"/>
    <lineage>
        <taxon>Eukaryota</taxon>
        <taxon>Viridiplantae</taxon>
        <taxon>Streptophyta</taxon>
        <taxon>Embryophyta</taxon>
        <taxon>Tracheophyta</taxon>
        <taxon>Spermatophyta</taxon>
        <taxon>Magnoliopsida</taxon>
        <taxon>eudicotyledons</taxon>
        <taxon>Gunneridae</taxon>
        <taxon>Pentapetalae</taxon>
        <taxon>rosids</taxon>
        <taxon>malvids</taxon>
        <taxon>Myrtales</taxon>
        <taxon>Melastomataceae</taxon>
        <taxon>Melastomatoideae</taxon>
        <taxon>Melastomateae</taxon>
        <taxon>Melastoma</taxon>
    </lineage>
</organism>
<protein>
    <submittedName>
        <fullName evidence="1">Uncharacterized protein</fullName>
    </submittedName>
</protein>
<keyword evidence="2" id="KW-1185">Reference proteome</keyword>
<name>A0ACB9P0C5_9MYRT</name>
<dbReference type="Proteomes" id="UP001057402">
    <property type="component" value="Chromosome 7"/>
</dbReference>
<dbReference type="EMBL" id="CM042886">
    <property type="protein sequence ID" value="KAI4342045.1"/>
    <property type="molecule type" value="Genomic_DNA"/>
</dbReference>
<proteinExistence type="predicted"/>
<sequence>MGNRATLLFVLLSLIFSVLLFESACAQNKIRNYLKAHNAVRKAVGVPMPNMVWNTTVASYARNYAKLRAEDCKLLHSNGPYGENLAYGYSRRFSGRYAVGLWAAEKKYYSYRSNSCIGQQECLHYTQIVWSDSIRLGCARVKCSNGYDWFVVCNYDPPGNWVGELPY</sequence>
<reference evidence="2" key="1">
    <citation type="journal article" date="2023" name="Front. Plant Sci.">
        <title>Chromosomal-level genome assembly of Melastoma candidum provides insights into trichome evolution.</title>
        <authorList>
            <person name="Zhong Y."/>
            <person name="Wu W."/>
            <person name="Sun C."/>
            <person name="Zou P."/>
            <person name="Liu Y."/>
            <person name="Dai S."/>
            <person name="Zhou R."/>
        </authorList>
    </citation>
    <scope>NUCLEOTIDE SEQUENCE [LARGE SCALE GENOMIC DNA]</scope>
</reference>
<comment type="caution">
    <text evidence="1">The sequence shown here is derived from an EMBL/GenBank/DDBJ whole genome shotgun (WGS) entry which is preliminary data.</text>
</comment>
<gene>
    <name evidence="1" type="ORF">MLD38_026707</name>
</gene>